<reference evidence="2" key="1">
    <citation type="journal article" date="2016" name="J. Genet.">
        <title>Identification of small auxin-up RNA (SAUR) genes in Urticales plants: mulberry (Morus notabilis), hemp (Cannabis sativa) and ramie (Boehmeria nivea).</title>
        <authorList>
            <person name="Huang X."/>
            <person name="Bao Y."/>
            <person name="Wang B.O."/>
            <person name="Liu L."/>
            <person name="Chen J."/>
            <person name="Dai L."/>
            <person name="Baloch S.U."/>
            <person name="Peng D."/>
        </authorList>
    </citation>
    <scope>NUCLEOTIDE SEQUENCE</scope>
</reference>
<gene>
    <name evidence="2" type="primary">SAUR07</name>
</gene>
<evidence type="ECO:0000313" key="2">
    <source>
        <dbReference type="EMBL" id="AMQ09532.1"/>
    </source>
</evidence>
<accession>A0A172J1X9</accession>
<comment type="similarity">
    <text evidence="1">Belongs to the ARG7 family.</text>
</comment>
<dbReference type="EMBL" id="KR076446">
    <property type="protein sequence ID" value="AMQ09532.1"/>
    <property type="molecule type" value="mRNA"/>
</dbReference>
<sequence>MGIRIPGVNHAKKFLRISSLPAVDVPKGYCAVYVGETEKKRFVIPISCLNQPAFQSLLSQAEEEFGYDHPMGGLTIPCREDIFIDLIRLNV</sequence>
<protein>
    <submittedName>
        <fullName evidence="2">Small auxin up regulated protein</fullName>
    </submittedName>
</protein>
<evidence type="ECO:0000256" key="1">
    <source>
        <dbReference type="ARBA" id="ARBA00006974"/>
    </source>
</evidence>
<dbReference type="InterPro" id="IPR003676">
    <property type="entry name" value="SAUR_fam"/>
</dbReference>
<dbReference type="PANTHER" id="PTHR31929">
    <property type="entry name" value="SAUR-LIKE AUXIN-RESPONSIVE PROTEIN FAMILY-RELATED"/>
    <property type="match status" value="1"/>
</dbReference>
<name>A0A172J1X9_BOENI</name>
<dbReference type="Pfam" id="PF02519">
    <property type="entry name" value="Auxin_inducible"/>
    <property type="match status" value="1"/>
</dbReference>
<dbReference type="GO" id="GO:0009733">
    <property type="term" value="P:response to auxin"/>
    <property type="evidence" value="ECO:0007669"/>
    <property type="project" value="InterPro"/>
</dbReference>
<proteinExistence type="evidence at transcript level"/>
<dbReference type="AlphaFoldDB" id="A0A172J1X9"/>
<organism evidence="2">
    <name type="scientific">Boehmeria nivea</name>
    <name type="common">Chinese grass</name>
    <name type="synonym">Urtica nivea</name>
    <dbReference type="NCBI Taxonomy" id="83906"/>
    <lineage>
        <taxon>Eukaryota</taxon>
        <taxon>Viridiplantae</taxon>
        <taxon>Streptophyta</taxon>
        <taxon>Embryophyta</taxon>
        <taxon>Tracheophyta</taxon>
        <taxon>Spermatophyta</taxon>
        <taxon>Magnoliopsida</taxon>
        <taxon>eudicotyledons</taxon>
        <taxon>Gunneridae</taxon>
        <taxon>Pentapetalae</taxon>
        <taxon>rosids</taxon>
        <taxon>fabids</taxon>
        <taxon>Rosales</taxon>
        <taxon>Urticaceae</taxon>
        <taxon>Boehmeria</taxon>
    </lineage>
</organism>